<keyword evidence="3" id="KW-1185">Reference proteome</keyword>
<evidence type="ECO:0000313" key="2">
    <source>
        <dbReference type="EMBL" id="SFM10838.1"/>
    </source>
</evidence>
<dbReference type="AlphaFoldDB" id="A0A1I4N5S5"/>
<organism evidence="2 3">
    <name type="scientific">Marinobacter zhejiangensis</name>
    <dbReference type="NCBI Taxonomy" id="488535"/>
    <lineage>
        <taxon>Bacteria</taxon>
        <taxon>Pseudomonadati</taxon>
        <taxon>Pseudomonadota</taxon>
        <taxon>Gammaproteobacteria</taxon>
        <taxon>Pseudomonadales</taxon>
        <taxon>Marinobacteraceae</taxon>
        <taxon>Marinobacter</taxon>
    </lineage>
</organism>
<dbReference type="RefSeq" id="WP_092020973.1">
    <property type="nucleotide sequence ID" value="NZ_FOUE01000002.1"/>
</dbReference>
<accession>A0A1I4N5S5</accession>
<dbReference type="STRING" id="488535.SAMN04487963_1148"/>
<dbReference type="Pfam" id="PF13487">
    <property type="entry name" value="HD_5"/>
    <property type="match status" value="1"/>
</dbReference>
<evidence type="ECO:0000313" key="3">
    <source>
        <dbReference type="Proteomes" id="UP000198519"/>
    </source>
</evidence>
<name>A0A1I4N5S5_9GAMM</name>
<feature type="domain" description="HD-GYP" evidence="1">
    <location>
        <begin position="162"/>
        <end position="370"/>
    </location>
</feature>
<evidence type="ECO:0000259" key="1">
    <source>
        <dbReference type="PROSITE" id="PS51832"/>
    </source>
</evidence>
<dbReference type="PANTHER" id="PTHR45228:SF1">
    <property type="entry name" value="CYCLIC DI-GMP PHOSPHODIESTERASE TM_0186"/>
    <property type="match status" value="1"/>
</dbReference>
<dbReference type="SUPFAM" id="SSF55781">
    <property type="entry name" value="GAF domain-like"/>
    <property type="match status" value="1"/>
</dbReference>
<dbReference type="SMART" id="SM00471">
    <property type="entry name" value="HDc"/>
    <property type="match status" value="1"/>
</dbReference>
<proteinExistence type="predicted"/>
<dbReference type="InterPro" id="IPR003607">
    <property type="entry name" value="HD/PDEase_dom"/>
</dbReference>
<dbReference type="InterPro" id="IPR052020">
    <property type="entry name" value="Cyclic_di-GMP/3'3'-cGAMP_PDE"/>
</dbReference>
<dbReference type="InterPro" id="IPR037522">
    <property type="entry name" value="HD_GYP_dom"/>
</dbReference>
<dbReference type="Gene3D" id="1.10.3210.10">
    <property type="entry name" value="Hypothetical protein af1432"/>
    <property type="match status" value="1"/>
</dbReference>
<dbReference type="InterPro" id="IPR029016">
    <property type="entry name" value="GAF-like_dom_sf"/>
</dbReference>
<dbReference type="SUPFAM" id="SSF109604">
    <property type="entry name" value="HD-domain/PDEase-like"/>
    <property type="match status" value="1"/>
</dbReference>
<reference evidence="3" key="1">
    <citation type="submission" date="2016-10" db="EMBL/GenBank/DDBJ databases">
        <authorList>
            <person name="Varghese N."/>
            <person name="Submissions S."/>
        </authorList>
    </citation>
    <scope>NUCLEOTIDE SEQUENCE [LARGE SCALE GENOMIC DNA]</scope>
    <source>
        <strain evidence="3">CGMCC 1.7061</strain>
    </source>
</reference>
<gene>
    <name evidence="2" type="ORF">SAMN04487963_1148</name>
</gene>
<dbReference type="OrthoDB" id="9802066at2"/>
<dbReference type="Proteomes" id="UP000198519">
    <property type="component" value="Unassembled WGS sequence"/>
</dbReference>
<dbReference type="PANTHER" id="PTHR45228">
    <property type="entry name" value="CYCLIC DI-GMP PHOSPHODIESTERASE TM_0186-RELATED"/>
    <property type="match status" value="1"/>
</dbReference>
<sequence length="374" mass="42277">MPIQQSALLELNRANTLAEKLTHLHRVTEERYPFITRISMALYDDASDLVRTFIYSGASTPLNHYQAKLAHCHSLKQLADQQTFRLEQDLSVFCASRHLHARKIYEAGYRGSYTLPLVFNDELIGFIFFNADRENAFTEECLSYLNLVGELVGLLMFNSLNTVRTLMSTIKSAVDLTYSRDPETGGHLQRMSRYSRTIARALASERERDDQFSEYVYLFAPLHDIGKITIPDHILLKPGPLTSEEFEVMKSHAENGRLLASKLMSNYGLADVPYLQVLLNIIGGHHEAWDGSGYPQGLKGEDIPLEARIVSVADVYDALTSRRPYKEPWTLGDSLAELQRMAGQKLDPTCVKALNDNLADILEIQNCFADPEED</sequence>
<dbReference type="PROSITE" id="PS51832">
    <property type="entry name" value="HD_GYP"/>
    <property type="match status" value="1"/>
</dbReference>
<protein>
    <submittedName>
        <fullName evidence="2">HD domain-containing protein</fullName>
    </submittedName>
</protein>
<dbReference type="GO" id="GO:0008081">
    <property type="term" value="F:phosphoric diester hydrolase activity"/>
    <property type="evidence" value="ECO:0007669"/>
    <property type="project" value="UniProtKB-ARBA"/>
</dbReference>
<dbReference type="EMBL" id="FOUE01000002">
    <property type="protein sequence ID" value="SFM10838.1"/>
    <property type="molecule type" value="Genomic_DNA"/>
</dbReference>
<dbReference type="CDD" id="cd00077">
    <property type="entry name" value="HDc"/>
    <property type="match status" value="1"/>
</dbReference>
<dbReference type="Gene3D" id="3.30.450.40">
    <property type="match status" value="1"/>
</dbReference>